<evidence type="ECO:0000256" key="6">
    <source>
        <dbReference type="PROSITE-ProRule" id="PRU10133"/>
    </source>
</evidence>
<keyword evidence="4 7" id="KW-0833">Ubl conjugation pathway</keyword>
<keyword evidence="2" id="KW-0808">Transferase</keyword>
<organism evidence="9 11">
    <name type="scientific">Porphyridium purpureum</name>
    <name type="common">Red alga</name>
    <name type="synonym">Porphyridium cruentum</name>
    <dbReference type="NCBI Taxonomy" id="35688"/>
    <lineage>
        <taxon>Eukaryota</taxon>
        <taxon>Rhodophyta</taxon>
        <taxon>Bangiophyceae</taxon>
        <taxon>Porphyridiales</taxon>
        <taxon>Porphyridiaceae</taxon>
        <taxon>Porphyridium</taxon>
    </lineage>
</organism>
<comment type="similarity">
    <text evidence="7">Belongs to the ubiquitin-conjugating enzyme family.</text>
</comment>
<comment type="caution">
    <text evidence="9">The sequence shown here is derived from an EMBL/GenBank/DDBJ whole genome shotgun (WGS) entry which is preliminary data.</text>
</comment>
<dbReference type="PROSITE" id="PS00183">
    <property type="entry name" value="UBC_1"/>
    <property type="match status" value="1"/>
</dbReference>
<dbReference type="GO" id="GO:0061631">
    <property type="term" value="F:ubiquitin conjugating enzyme activity"/>
    <property type="evidence" value="ECO:0007669"/>
    <property type="project" value="UniProtKB-EC"/>
</dbReference>
<evidence type="ECO:0000256" key="2">
    <source>
        <dbReference type="ARBA" id="ARBA00022679"/>
    </source>
</evidence>
<dbReference type="AlphaFoldDB" id="A0A5J4YJ57"/>
<evidence type="ECO:0000256" key="7">
    <source>
        <dbReference type="RuleBase" id="RU362109"/>
    </source>
</evidence>
<reference evidence="11" key="1">
    <citation type="journal article" date="2019" name="Nat. Commun.">
        <title>Expansion of phycobilisome linker gene families in mesophilic red algae.</title>
        <authorList>
            <person name="Lee J."/>
            <person name="Kim D."/>
            <person name="Bhattacharya D."/>
            <person name="Yoon H.S."/>
        </authorList>
    </citation>
    <scope>NUCLEOTIDE SEQUENCE [LARGE SCALE GENOMIC DNA]</scope>
    <source>
        <strain evidence="11">CCMP 1328</strain>
    </source>
</reference>
<sequence>MKGIRRGQFLMSSQTAQSALLLLKQLKELNKDPHSGFSAGLVDDSNPFEWQLILTGPPDTLYDGGLFKARMTFPHEFPFMPPTMRFSSEMWHPNIYPDGRVCISILHPPGDDPNHYESAMERWNPVHTVESILISVISMLASPNDESAANLDAAKQWREDPEAFKKKVKQTVRKAQEEI</sequence>
<dbReference type="FunFam" id="3.10.110.10:FF:000025">
    <property type="entry name" value="ubiquitin-conjugating enzyme E2 7"/>
    <property type="match status" value="1"/>
</dbReference>
<dbReference type="EC" id="2.3.2.23" evidence="1"/>
<dbReference type="InterPro" id="IPR050113">
    <property type="entry name" value="Ub_conjugating_enzyme"/>
</dbReference>
<evidence type="ECO:0000256" key="5">
    <source>
        <dbReference type="ARBA" id="ARBA00022840"/>
    </source>
</evidence>
<keyword evidence="5 7" id="KW-0067">ATP-binding</keyword>
<dbReference type="OrthoDB" id="19692at2759"/>
<dbReference type="GO" id="GO:0005524">
    <property type="term" value="F:ATP binding"/>
    <property type="evidence" value="ECO:0007669"/>
    <property type="project" value="UniProtKB-UniRule"/>
</dbReference>
<feature type="domain" description="UBC core" evidence="8">
    <location>
        <begin position="17"/>
        <end position="177"/>
    </location>
</feature>
<dbReference type="EMBL" id="VRMN01000025">
    <property type="protein sequence ID" value="KAA8490497.1"/>
    <property type="molecule type" value="Genomic_DNA"/>
</dbReference>
<dbReference type="InterPro" id="IPR016135">
    <property type="entry name" value="UBQ-conjugating_enzyme/RWD"/>
</dbReference>
<dbReference type="CDD" id="cd23795">
    <property type="entry name" value="UBCc_UBE2G1"/>
    <property type="match status" value="1"/>
</dbReference>
<name>A0A5J4YJ57_PORPP</name>
<accession>A0A5J4YJ57</accession>
<dbReference type="Gene3D" id="3.10.110.10">
    <property type="entry name" value="Ubiquitin Conjugating Enzyme"/>
    <property type="match status" value="1"/>
</dbReference>
<evidence type="ECO:0000313" key="11">
    <source>
        <dbReference type="Proteomes" id="UP000324585"/>
    </source>
</evidence>
<dbReference type="PANTHER" id="PTHR24067">
    <property type="entry name" value="UBIQUITIN-CONJUGATING ENZYME E2"/>
    <property type="match status" value="1"/>
</dbReference>
<dbReference type="PROSITE" id="PS50127">
    <property type="entry name" value="UBC_2"/>
    <property type="match status" value="1"/>
</dbReference>
<dbReference type="InterPro" id="IPR000608">
    <property type="entry name" value="UBC"/>
</dbReference>
<keyword evidence="11" id="KW-1185">Reference proteome</keyword>
<dbReference type="EMBL" id="VRMN01000003">
    <property type="protein sequence ID" value="KAA8495524.1"/>
    <property type="molecule type" value="Genomic_DNA"/>
</dbReference>
<dbReference type="SMART" id="SM00212">
    <property type="entry name" value="UBCc"/>
    <property type="match status" value="1"/>
</dbReference>
<dbReference type="Proteomes" id="UP000324585">
    <property type="component" value="Unassembled WGS sequence"/>
</dbReference>
<gene>
    <name evidence="10" type="ORF">FVE85_1679</name>
    <name evidence="9" type="ORF">FVE85_4578</name>
</gene>
<reference evidence="9" key="2">
    <citation type="submission" date="2019-09" db="EMBL/GenBank/DDBJ databases">
        <title>Expansion of phycobilisome linker gene families in mesophilic red algae.</title>
        <authorList>
            <person name="Lee J."/>
        </authorList>
    </citation>
    <scope>NUCLEOTIDE SEQUENCE [LARGE SCALE GENOMIC DNA]</scope>
    <source>
        <strain evidence="9">CCMP 1328</strain>
        <tissue evidence="9">Unicellular</tissue>
    </source>
</reference>
<evidence type="ECO:0000313" key="10">
    <source>
        <dbReference type="EMBL" id="KAA8495524.1"/>
    </source>
</evidence>
<dbReference type="Pfam" id="PF00179">
    <property type="entry name" value="UQ_con"/>
    <property type="match status" value="1"/>
</dbReference>
<proteinExistence type="inferred from homology"/>
<dbReference type="SUPFAM" id="SSF54495">
    <property type="entry name" value="UBC-like"/>
    <property type="match status" value="1"/>
</dbReference>
<protein>
    <recommendedName>
        <fullName evidence="1">E2 ubiquitin-conjugating enzyme</fullName>
        <ecNumber evidence="1">2.3.2.23</ecNumber>
    </recommendedName>
</protein>
<evidence type="ECO:0000259" key="8">
    <source>
        <dbReference type="PROSITE" id="PS50127"/>
    </source>
</evidence>
<dbReference type="OMA" id="APDGMFT"/>
<evidence type="ECO:0000313" key="9">
    <source>
        <dbReference type="EMBL" id="KAA8490497.1"/>
    </source>
</evidence>
<evidence type="ECO:0000256" key="4">
    <source>
        <dbReference type="ARBA" id="ARBA00022786"/>
    </source>
</evidence>
<dbReference type="InterPro" id="IPR023313">
    <property type="entry name" value="UBQ-conjugating_AS"/>
</dbReference>
<evidence type="ECO:0000256" key="1">
    <source>
        <dbReference type="ARBA" id="ARBA00012486"/>
    </source>
</evidence>
<evidence type="ECO:0000256" key="3">
    <source>
        <dbReference type="ARBA" id="ARBA00022741"/>
    </source>
</evidence>
<keyword evidence="3 7" id="KW-0547">Nucleotide-binding</keyword>
<feature type="active site" description="Glycyl thioester intermediate" evidence="6">
    <location>
        <position position="102"/>
    </location>
</feature>